<proteinExistence type="predicted"/>
<feature type="domain" description="Aminoglycoside phosphotransferase" evidence="1">
    <location>
        <begin position="42"/>
        <end position="293"/>
    </location>
</feature>
<evidence type="ECO:0000313" key="2">
    <source>
        <dbReference type="EMBL" id="KAG7125529.1"/>
    </source>
</evidence>
<sequence>MADASPTQQSASKPRAHSRAMALDRACFEGLEWVDRKDARQISFVAQGAFNKLYLVQAAGQDDLILRVSLPVDPRFKTQSEVATLEWMSRNTELPVPKVMLHDASRHSRISFEWILMSKLPGEVWATRWQSMAYATKEQLVKKFCRYASHVFRKQCRGIGNIHSSSPSAEVRRIVSMHFFWDHRIHEDVPRGPFKTTRDWMQARLMLSSRESHGKIAKYSAQSEMGSDDEDDLHDAQQTLDIIKKLQPLVDVVFPPAQDPEPEATMLFHDDLSLHNILVDRDGNLTGVVDWEKTFLEEMASLEPGWMEVFESSAQKRDPDMAVRKCDNDFLAKRIQGWVDDVTKGRVDGPGLLERIYDD</sequence>
<comment type="caution">
    <text evidence="2">The sequence shown here is derived from an EMBL/GenBank/DDBJ whole genome shotgun (WGS) entry which is preliminary data.</text>
</comment>
<dbReference type="InterPro" id="IPR002575">
    <property type="entry name" value="Aminoglycoside_PTrfase"/>
</dbReference>
<organism evidence="2 3">
    <name type="scientific">Verticillium longisporum</name>
    <name type="common">Verticillium dahliae var. longisporum</name>
    <dbReference type="NCBI Taxonomy" id="100787"/>
    <lineage>
        <taxon>Eukaryota</taxon>
        <taxon>Fungi</taxon>
        <taxon>Dikarya</taxon>
        <taxon>Ascomycota</taxon>
        <taxon>Pezizomycotina</taxon>
        <taxon>Sordariomycetes</taxon>
        <taxon>Hypocreomycetidae</taxon>
        <taxon>Glomerellales</taxon>
        <taxon>Plectosphaerellaceae</taxon>
        <taxon>Verticillium</taxon>
    </lineage>
</organism>
<evidence type="ECO:0000259" key="1">
    <source>
        <dbReference type="Pfam" id="PF01636"/>
    </source>
</evidence>
<accession>A0A8I2ZAR3</accession>
<dbReference type="EMBL" id="JAEMWZ010000313">
    <property type="protein sequence ID" value="KAG7125529.1"/>
    <property type="molecule type" value="Genomic_DNA"/>
</dbReference>
<dbReference type="Proteomes" id="UP000689129">
    <property type="component" value="Unassembled WGS sequence"/>
</dbReference>
<name>A0A8I2ZAR3_VERLO</name>
<reference evidence="2" key="1">
    <citation type="journal article" date="2021" name="Mol. Plant Pathol.">
        <title>A 20-kb lineage-specific genomic region tames virulence in pathogenic amphidiploid Verticillium longisporum.</title>
        <authorList>
            <person name="Harting R."/>
            <person name="Starke J."/>
            <person name="Kusch H."/>
            <person name="Poggeler S."/>
            <person name="Maurus I."/>
            <person name="Schluter R."/>
            <person name="Landesfeind M."/>
            <person name="Bulla I."/>
            <person name="Nowrousian M."/>
            <person name="de Jonge R."/>
            <person name="Stahlhut G."/>
            <person name="Hoff K.J."/>
            <person name="Asshauer K.P."/>
            <person name="Thurmer A."/>
            <person name="Stanke M."/>
            <person name="Daniel R."/>
            <person name="Morgenstern B."/>
            <person name="Thomma B.P.H.J."/>
            <person name="Kronstad J.W."/>
            <person name="Braus-Stromeyer S.A."/>
            <person name="Braus G.H."/>
        </authorList>
    </citation>
    <scope>NUCLEOTIDE SEQUENCE</scope>
    <source>
        <strain evidence="2">Vl32</strain>
    </source>
</reference>
<gene>
    <name evidence="2" type="ORF">HYQ45_013143</name>
</gene>
<dbReference type="AlphaFoldDB" id="A0A8I2ZAR3"/>
<dbReference type="Pfam" id="PF01636">
    <property type="entry name" value="APH"/>
    <property type="match status" value="1"/>
</dbReference>
<dbReference type="PANTHER" id="PTHR21310:SF13">
    <property type="entry name" value="AMINOGLYCOSIDE PHOSPHOTRANSFERASE DOMAIN-CONTAINING PROTEIN"/>
    <property type="match status" value="1"/>
</dbReference>
<protein>
    <submittedName>
        <fullName evidence="2">Altered inheritance of mitochondria protein 9 like</fullName>
    </submittedName>
</protein>
<dbReference type="InterPro" id="IPR051678">
    <property type="entry name" value="AGP_Transferase"/>
</dbReference>
<evidence type="ECO:0000313" key="3">
    <source>
        <dbReference type="Proteomes" id="UP000689129"/>
    </source>
</evidence>
<dbReference type="PANTHER" id="PTHR21310">
    <property type="entry name" value="AMINOGLYCOSIDE PHOSPHOTRANSFERASE-RELATED-RELATED"/>
    <property type="match status" value="1"/>
</dbReference>
<dbReference type="OrthoDB" id="10003767at2759"/>